<evidence type="ECO:0000256" key="6">
    <source>
        <dbReference type="RuleBase" id="RU361183"/>
    </source>
</evidence>
<proteinExistence type="predicted"/>
<evidence type="ECO:0000313" key="8">
    <source>
        <dbReference type="Proteomes" id="UP000005239"/>
    </source>
</evidence>
<keyword evidence="1 5" id="KW-0479">Metal-binding</keyword>
<dbReference type="PANTHER" id="PTHR10127:SF793">
    <property type="entry name" value="ZINC METALLOPROTEINASE NAS-31"/>
    <property type="match status" value="1"/>
</dbReference>
<reference evidence="8" key="1">
    <citation type="journal article" date="2008" name="Nat. Genet.">
        <title>The Pristionchus pacificus genome provides a unique perspective on nematode lifestyle and parasitism.</title>
        <authorList>
            <person name="Dieterich C."/>
            <person name="Clifton S.W."/>
            <person name="Schuster L.N."/>
            <person name="Chinwalla A."/>
            <person name="Delehaunty K."/>
            <person name="Dinkelacker I."/>
            <person name="Fulton L."/>
            <person name="Fulton R."/>
            <person name="Godfrey J."/>
            <person name="Minx P."/>
            <person name="Mitreva M."/>
            <person name="Roeseler W."/>
            <person name="Tian H."/>
            <person name="Witte H."/>
            <person name="Yang S.P."/>
            <person name="Wilson R.K."/>
            <person name="Sommer R.J."/>
        </authorList>
    </citation>
    <scope>NUCLEOTIDE SEQUENCE [LARGE SCALE GENOMIC DNA]</scope>
    <source>
        <strain evidence="8">PS312</strain>
    </source>
</reference>
<evidence type="ECO:0000313" key="7">
    <source>
        <dbReference type="EnsemblMetazoa" id="PPA24193.1"/>
    </source>
</evidence>
<keyword evidence="4 5" id="KW-1015">Disulfide bond</keyword>
<feature type="signal peptide" evidence="6">
    <location>
        <begin position="1"/>
        <end position="20"/>
    </location>
</feature>
<dbReference type="GO" id="GO:0004222">
    <property type="term" value="F:metalloendopeptidase activity"/>
    <property type="evidence" value="ECO:0000318"/>
    <property type="project" value="GO_Central"/>
</dbReference>
<dbReference type="GO" id="GO:0008270">
    <property type="term" value="F:zinc ion binding"/>
    <property type="evidence" value="ECO:0007669"/>
    <property type="project" value="UniProtKB-UniRule"/>
</dbReference>
<feature type="binding site" evidence="5">
    <location>
        <position position="224"/>
    </location>
    <ligand>
        <name>Zn(2+)</name>
        <dbReference type="ChEBI" id="CHEBI:29105"/>
        <note>catalytic</note>
    </ligand>
</feature>
<dbReference type="InterPro" id="IPR024079">
    <property type="entry name" value="MetalloPept_cat_dom_sf"/>
</dbReference>
<dbReference type="SMART" id="SM00235">
    <property type="entry name" value="ZnMc"/>
    <property type="match status" value="1"/>
</dbReference>
<reference evidence="7" key="2">
    <citation type="submission" date="2022-06" db="UniProtKB">
        <authorList>
            <consortium name="EnsemblMetazoa"/>
        </authorList>
    </citation>
    <scope>IDENTIFICATION</scope>
    <source>
        <strain evidence="7">PS312</strain>
    </source>
</reference>
<evidence type="ECO:0000256" key="1">
    <source>
        <dbReference type="ARBA" id="ARBA00022723"/>
    </source>
</evidence>
<dbReference type="PANTHER" id="PTHR10127">
    <property type="entry name" value="DISCOIDIN, CUB, EGF, LAMININ , AND ZINC METALLOPROTEASE DOMAIN CONTAINING"/>
    <property type="match status" value="1"/>
</dbReference>
<dbReference type="OrthoDB" id="291007at2759"/>
<keyword evidence="2 5" id="KW-0862">Zinc</keyword>
<feature type="active site" evidence="5">
    <location>
        <position position="225"/>
    </location>
</feature>
<feature type="binding site" evidence="5">
    <location>
        <position position="234"/>
    </location>
    <ligand>
        <name>Zn(2+)</name>
        <dbReference type="ChEBI" id="CHEBI:29105"/>
        <note>catalytic</note>
    </ligand>
</feature>
<dbReference type="InterPro" id="IPR034035">
    <property type="entry name" value="Astacin-like_dom"/>
</dbReference>
<evidence type="ECO:0000256" key="3">
    <source>
        <dbReference type="ARBA" id="ARBA00023049"/>
    </source>
</evidence>
<accession>A0A2A6C4Q6</accession>
<feature type="binding site" evidence="5">
    <location>
        <position position="228"/>
    </location>
    <ligand>
        <name>Zn(2+)</name>
        <dbReference type="ChEBI" id="CHEBI:29105"/>
        <note>catalytic</note>
    </ligand>
</feature>
<dbReference type="AlphaFoldDB" id="A0A2A6C4Q6"/>
<sequence length="479" mass="54139">MINLVVFILLLGSRCFRCSAALASPLSEYEKQLKKEGFDLKVLHEEIKEESREVLKEFGSKTMQTDIALLRADYERAAVHSTNETKEITELEMNNGISGDLYEGDLELTPEQWKAATEADPHNPATRRQALTNFVRMWKPIGQPLIPYNYAPGYPADKKPVVKASIDFWEDRTCVRFRPATSSDKDVLQFNHIADGCSSSVGLRGGVQKINLGNGCHSVTVVAHEISHTFGTLHVQGRSDRDKYVRIDTSNIKEGKAHNFLKEPATGFSHYDIPYEFGSMQHYHEKAFALNSSRPTIYAMKAFEKFQYSMEAPRATFYDTLLVNRMYKCTDKCQKKITCQNNGVQHGSDCKKCFCPRGWAGTNCEKRPADAQTINVENGKEVKVELGKSSGDFIEKLYILKAPAGKKIQTTVTKLGDRYTSMCRSFGMEIIPFNDTRTSGFRFCSEPKQGRITSEGDTMLVWVYTTNYKFYANIAIKLV</sequence>
<evidence type="ECO:0000256" key="5">
    <source>
        <dbReference type="PROSITE-ProRule" id="PRU01211"/>
    </source>
</evidence>
<dbReference type="GO" id="GO:0006508">
    <property type="term" value="P:proteolysis"/>
    <property type="evidence" value="ECO:0007669"/>
    <property type="project" value="UniProtKB-KW"/>
</dbReference>
<dbReference type="InterPro" id="IPR006026">
    <property type="entry name" value="Peptidase_Metallo"/>
</dbReference>
<dbReference type="PRINTS" id="PR00480">
    <property type="entry name" value="ASTACIN"/>
</dbReference>
<feature type="disulfide bond" evidence="5">
    <location>
        <begin position="174"/>
        <end position="329"/>
    </location>
</feature>
<dbReference type="PROSITE" id="PS00022">
    <property type="entry name" value="EGF_1"/>
    <property type="match status" value="1"/>
</dbReference>
<keyword evidence="5 6" id="KW-0378">Hydrolase</keyword>
<keyword evidence="8" id="KW-1185">Reference proteome</keyword>
<comment type="caution">
    <text evidence="5">Lacks conserved residue(s) required for the propagation of feature annotation.</text>
</comment>
<dbReference type="InterPro" id="IPR000742">
    <property type="entry name" value="EGF"/>
</dbReference>
<dbReference type="InterPro" id="IPR001506">
    <property type="entry name" value="Peptidase_M12A"/>
</dbReference>
<keyword evidence="5 6" id="KW-0645">Protease</keyword>
<dbReference type="CDD" id="cd00054">
    <property type="entry name" value="EGF_CA"/>
    <property type="match status" value="1"/>
</dbReference>
<protein>
    <recommendedName>
        <fullName evidence="6">Metalloendopeptidase</fullName>
        <ecNumber evidence="6">3.4.24.-</ecNumber>
    </recommendedName>
</protein>
<dbReference type="PROSITE" id="PS51864">
    <property type="entry name" value="ASTACIN"/>
    <property type="match status" value="1"/>
</dbReference>
<keyword evidence="3 5" id="KW-0482">Metalloprotease</keyword>
<gene>
    <name evidence="7" type="primary">WBGene00113747</name>
</gene>
<feature type="chain" id="PRO_5042620808" description="Metalloendopeptidase" evidence="6">
    <location>
        <begin position="21"/>
        <end position="479"/>
    </location>
</feature>
<comment type="cofactor">
    <cofactor evidence="5 6">
        <name>Zn(2+)</name>
        <dbReference type="ChEBI" id="CHEBI:29105"/>
    </cofactor>
    <text evidence="5 6">Binds 1 zinc ion per subunit.</text>
</comment>
<evidence type="ECO:0000256" key="4">
    <source>
        <dbReference type="ARBA" id="ARBA00023157"/>
    </source>
</evidence>
<dbReference type="CDD" id="cd04280">
    <property type="entry name" value="ZnMc_astacin_like"/>
    <property type="match status" value="1"/>
</dbReference>
<keyword evidence="6" id="KW-0732">Signal</keyword>
<dbReference type="GO" id="GO:0005615">
    <property type="term" value="C:extracellular space"/>
    <property type="evidence" value="ECO:0000318"/>
    <property type="project" value="GO_Central"/>
</dbReference>
<dbReference type="SUPFAM" id="SSF55486">
    <property type="entry name" value="Metalloproteases ('zincins'), catalytic domain"/>
    <property type="match status" value="1"/>
</dbReference>
<dbReference type="EnsemblMetazoa" id="PPA24193.1">
    <property type="protein sequence ID" value="PPA24193.1"/>
    <property type="gene ID" value="WBGene00113747"/>
</dbReference>
<dbReference type="EC" id="3.4.24.-" evidence="6"/>
<name>A0A2A6C4Q6_PRIPA</name>
<dbReference type="Proteomes" id="UP000005239">
    <property type="component" value="Unassembled WGS sequence"/>
</dbReference>
<evidence type="ECO:0000256" key="2">
    <source>
        <dbReference type="ARBA" id="ARBA00022833"/>
    </source>
</evidence>
<dbReference type="Gene3D" id="3.40.390.10">
    <property type="entry name" value="Collagenase (Catalytic Domain)"/>
    <property type="match status" value="1"/>
</dbReference>
<dbReference type="PROSITE" id="PS01186">
    <property type="entry name" value="EGF_2"/>
    <property type="match status" value="1"/>
</dbReference>
<accession>A0A8R1UH53</accession>
<dbReference type="FunFam" id="3.40.390.10:FF:000057">
    <property type="entry name" value="Zinc metalloproteinase"/>
    <property type="match status" value="1"/>
</dbReference>
<dbReference type="Pfam" id="PF01400">
    <property type="entry name" value="Astacin"/>
    <property type="match status" value="1"/>
</dbReference>
<organism evidence="7 8">
    <name type="scientific">Pristionchus pacificus</name>
    <name type="common">Parasitic nematode worm</name>
    <dbReference type="NCBI Taxonomy" id="54126"/>
    <lineage>
        <taxon>Eukaryota</taxon>
        <taxon>Metazoa</taxon>
        <taxon>Ecdysozoa</taxon>
        <taxon>Nematoda</taxon>
        <taxon>Chromadorea</taxon>
        <taxon>Rhabditida</taxon>
        <taxon>Rhabditina</taxon>
        <taxon>Diplogasteromorpha</taxon>
        <taxon>Diplogasteroidea</taxon>
        <taxon>Neodiplogasteridae</taxon>
        <taxon>Pristionchus</taxon>
    </lineage>
</organism>